<dbReference type="WBParaSite" id="SMUV_0000028001-mRNA-1">
    <property type="protein sequence ID" value="SMUV_0000028001-mRNA-1"/>
    <property type="gene ID" value="SMUV_0000028001"/>
</dbReference>
<dbReference type="Proteomes" id="UP000046393">
    <property type="component" value="Unplaced"/>
</dbReference>
<dbReference type="AlphaFoldDB" id="A0A0N5A893"/>
<keyword evidence="1" id="KW-1185">Reference proteome</keyword>
<protein>
    <submittedName>
        <fullName evidence="2">Uncharacterized protein</fullName>
    </submittedName>
</protein>
<evidence type="ECO:0000313" key="1">
    <source>
        <dbReference type="Proteomes" id="UP000046393"/>
    </source>
</evidence>
<organism evidence="1 2">
    <name type="scientific">Syphacia muris</name>
    <dbReference type="NCBI Taxonomy" id="451379"/>
    <lineage>
        <taxon>Eukaryota</taxon>
        <taxon>Metazoa</taxon>
        <taxon>Ecdysozoa</taxon>
        <taxon>Nematoda</taxon>
        <taxon>Chromadorea</taxon>
        <taxon>Rhabditida</taxon>
        <taxon>Spirurina</taxon>
        <taxon>Oxyuridomorpha</taxon>
        <taxon>Oxyuroidea</taxon>
        <taxon>Oxyuridae</taxon>
        <taxon>Syphacia</taxon>
    </lineage>
</organism>
<accession>A0A0N5A893</accession>
<sequence>MNERCDAVINGDNVAVDGSGGSSNNDRSTKYTQTRIRAFFQTLISTTNIQRKHANLVTAKYDKKINSDLLVIHQHFV</sequence>
<evidence type="ECO:0000313" key="2">
    <source>
        <dbReference type="WBParaSite" id="SMUV_0000028001-mRNA-1"/>
    </source>
</evidence>
<proteinExistence type="predicted"/>
<reference evidence="2" key="1">
    <citation type="submission" date="2017-02" db="UniProtKB">
        <authorList>
            <consortium name="WormBaseParasite"/>
        </authorList>
    </citation>
    <scope>IDENTIFICATION</scope>
</reference>
<name>A0A0N5A893_9BILA</name>